<evidence type="ECO:0000256" key="3">
    <source>
        <dbReference type="ARBA" id="ARBA00023002"/>
    </source>
</evidence>
<name>A0A537J4X9_9BACT</name>
<dbReference type="InterPro" id="IPR006139">
    <property type="entry name" value="D-isomer_2_OHA_DH_cat_dom"/>
</dbReference>
<gene>
    <name evidence="8" type="ORF">E6H04_12200</name>
</gene>
<dbReference type="EMBL" id="VBAO01000362">
    <property type="protein sequence ID" value="TMI78567.1"/>
    <property type="molecule type" value="Genomic_DNA"/>
</dbReference>
<accession>A0A537J4X9</accession>
<protein>
    <submittedName>
        <fullName evidence="8">Hydroxyacid dehydrogenase</fullName>
    </submittedName>
</protein>
<feature type="domain" description="D-isomer specific 2-hydroxyacid dehydrogenase NAD-binding" evidence="7">
    <location>
        <begin position="107"/>
        <end position="289"/>
    </location>
</feature>
<dbReference type="GO" id="GO:0008652">
    <property type="term" value="P:amino acid biosynthetic process"/>
    <property type="evidence" value="ECO:0007669"/>
    <property type="project" value="UniProtKB-KW"/>
</dbReference>
<dbReference type="Pfam" id="PF00389">
    <property type="entry name" value="2-Hacid_dh"/>
    <property type="match status" value="1"/>
</dbReference>
<evidence type="ECO:0000313" key="9">
    <source>
        <dbReference type="Proteomes" id="UP000320048"/>
    </source>
</evidence>
<evidence type="ECO:0000256" key="1">
    <source>
        <dbReference type="ARBA" id="ARBA00005854"/>
    </source>
</evidence>
<dbReference type="InterPro" id="IPR050857">
    <property type="entry name" value="D-2-hydroxyacid_DH"/>
</dbReference>
<evidence type="ECO:0000313" key="8">
    <source>
        <dbReference type="EMBL" id="TMI78567.1"/>
    </source>
</evidence>
<dbReference type="Gene3D" id="3.40.50.720">
    <property type="entry name" value="NAD(P)-binding Rossmann-like Domain"/>
    <property type="match status" value="2"/>
</dbReference>
<evidence type="ECO:0000256" key="2">
    <source>
        <dbReference type="ARBA" id="ARBA00022605"/>
    </source>
</evidence>
<dbReference type="GO" id="GO:0051287">
    <property type="term" value="F:NAD binding"/>
    <property type="evidence" value="ECO:0007669"/>
    <property type="project" value="InterPro"/>
</dbReference>
<dbReference type="InterPro" id="IPR036291">
    <property type="entry name" value="NAD(P)-bd_dom_sf"/>
</dbReference>
<dbReference type="GO" id="GO:0016616">
    <property type="term" value="F:oxidoreductase activity, acting on the CH-OH group of donors, NAD or NADP as acceptor"/>
    <property type="evidence" value="ECO:0007669"/>
    <property type="project" value="InterPro"/>
</dbReference>
<keyword evidence="2" id="KW-0028">Amino-acid biosynthesis</keyword>
<comment type="similarity">
    <text evidence="1 5">Belongs to the D-isomer specific 2-hydroxyacid dehydrogenase family.</text>
</comment>
<keyword evidence="3 5" id="KW-0560">Oxidoreductase</keyword>
<dbReference type="SUPFAM" id="SSF52283">
    <property type="entry name" value="Formate/glycerate dehydrogenase catalytic domain-like"/>
    <property type="match status" value="1"/>
</dbReference>
<dbReference type="InterPro" id="IPR029753">
    <property type="entry name" value="D-isomer_DH_CS"/>
</dbReference>
<comment type="caution">
    <text evidence="8">The sequence shown here is derived from an EMBL/GenBank/DDBJ whole genome shotgun (WGS) entry which is preliminary data.</text>
</comment>
<dbReference type="SUPFAM" id="SSF51735">
    <property type="entry name" value="NAD(P)-binding Rossmann-fold domains"/>
    <property type="match status" value="1"/>
</dbReference>
<dbReference type="InterPro" id="IPR029752">
    <property type="entry name" value="D-isomer_DH_CS1"/>
</dbReference>
<evidence type="ECO:0000256" key="4">
    <source>
        <dbReference type="ARBA" id="ARBA00023027"/>
    </source>
</evidence>
<dbReference type="InterPro" id="IPR006140">
    <property type="entry name" value="D-isomer_DH_NAD-bd"/>
</dbReference>
<dbReference type="Proteomes" id="UP000320048">
    <property type="component" value="Unassembled WGS sequence"/>
</dbReference>
<dbReference type="Pfam" id="PF02826">
    <property type="entry name" value="2-Hacid_dh_C"/>
    <property type="match status" value="1"/>
</dbReference>
<evidence type="ECO:0000256" key="5">
    <source>
        <dbReference type="RuleBase" id="RU003719"/>
    </source>
</evidence>
<dbReference type="PROSITE" id="PS00065">
    <property type="entry name" value="D_2_HYDROXYACID_DH_1"/>
    <property type="match status" value="1"/>
</dbReference>
<keyword evidence="4" id="KW-0520">NAD</keyword>
<dbReference type="AlphaFoldDB" id="A0A537J4X9"/>
<dbReference type="PROSITE" id="PS00671">
    <property type="entry name" value="D_2_HYDROXYACID_DH_3"/>
    <property type="match status" value="1"/>
</dbReference>
<organism evidence="8 9">
    <name type="scientific">Candidatus Segetimicrobium genomatis</name>
    <dbReference type="NCBI Taxonomy" id="2569760"/>
    <lineage>
        <taxon>Bacteria</taxon>
        <taxon>Bacillati</taxon>
        <taxon>Candidatus Sysuimicrobiota</taxon>
        <taxon>Candidatus Sysuimicrobiia</taxon>
        <taxon>Candidatus Sysuimicrobiales</taxon>
        <taxon>Candidatus Segetimicrobiaceae</taxon>
        <taxon>Candidatus Segetimicrobium</taxon>
    </lineage>
</organism>
<sequence length="331" mass="35533">MARIVLLGGSLHQAGPEWLAARADVEVVPRDAPADRVVQAMAQADAVLVRPPIRMTRELVAASPRLRAIGTEGAGFDHIDVAAATEAGIPVVNNVGVGATPVAEHAVGMMLALARRIVKGDARLRREGWASRDAWLGAEMGTELSGKTVGIVGMGAIGRRVARICVAAFENRVLAYDPFLDDAVFRAMTIERRRRLHDLLPEVDFLTVHTPLNEGTRHVIGEEELGLMKPTAFLINCARGAVVDGSALAAALREGRIAGAGIDVFDPEPAPSTNPLFGLPNVIVTPHIAGVSRETTQRLSLAGAEQIMQVLEDERPPRLVNPEVWDRRRRG</sequence>
<dbReference type="FunFam" id="3.40.50.720:FF:000203">
    <property type="entry name" value="D-3-phosphoglycerate dehydrogenase (SerA)"/>
    <property type="match status" value="1"/>
</dbReference>
<evidence type="ECO:0000259" key="7">
    <source>
        <dbReference type="Pfam" id="PF02826"/>
    </source>
</evidence>
<feature type="domain" description="D-isomer specific 2-hydroxyacid dehydrogenase catalytic" evidence="6">
    <location>
        <begin position="10"/>
        <end position="321"/>
    </location>
</feature>
<dbReference type="CDD" id="cd12173">
    <property type="entry name" value="PGDH_4"/>
    <property type="match status" value="1"/>
</dbReference>
<reference evidence="8 9" key="1">
    <citation type="journal article" date="2019" name="Nat. Microbiol.">
        <title>Mediterranean grassland soil C-N compound turnover is dependent on rainfall and depth, and is mediated by genomically divergent microorganisms.</title>
        <authorList>
            <person name="Diamond S."/>
            <person name="Andeer P.F."/>
            <person name="Li Z."/>
            <person name="Crits-Christoph A."/>
            <person name="Burstein D."/>
            <person name="Anantharaman K."/>
            <person name="Lane K.R."/>
            <person name="Thomas B.C."/>
            <person name="Pan C."/>
            <person name="Northen T.R."/>
            <person name="Banfield J.F."/>
        </authorList>
    </citation>
    <scope>NUCLEOTIDE SEQUENCE [LARGE SCALE GENOMIC DNA]</scope>
    <source>
        <strain evidence="8">NP_7</strain>
    </source>
</reference>
<evidence type="ECO:0000259" key="6">
    <source>
        <dbReference type="Pfam" id="PF00389"/>
    </source>
</evidence>
<dbReference type="PANTHER" id="PTHR42789:SF1">
    <property type="entry name" value="D-ISOMER SPECIFIC 2-HYDROXYACID DEHYDROGENASE FAMILY PROTEIN (AFU_ORTHOLOGUE AFUA_6G10090)"/>
    <property type="match status" value="1"/>
</dbReference>
<proteinExistence type="inferred from homology"/>
<dbReference type="PANTHER" id="PTHR42789">
    <property type="entry name" value="D-ISOMER SPECIFIC 2-HYDROXYACID DEHYDROGENASE FAMILY PROTEIN (AFU_ORTHOLOGUE AFUA_6G10090)"/>
    <property type="match status" value="1"/>
</dbReference>